<dbReference type="AlphaFoldDB" id="A0A6J8AFH9"/>
<dbReference type="InterPro" id="IPR027417">
    <property type="entry name" value="P-loop_NTPase"/>
</dbReference>
<organism evidence="10 11">
    <name type="scientific">Mytilus coruscus</name>
    <name type="common">Sea mussel</name>
    <dbReference type="NCBI Taxonomy" id="42192"/>
    <lineage>
        <taxon>Eukaryota</taxon>
        <taxon>Metazoa</taxon>
        <taxon>Spiralia</taxon>
        <taxon>Lophotrochozoa</taxon>
        <taxon>Mollusca</taxon>
        <taxon>Bivalvia</taxon>
        <taxon>Autobranchia</taxon>
        <taxon>Pteriomorphia</taxon>
        <taxon>Mytilida</taxon>
        <taxon>Mytiloidea</taxon>
        <taxon>Mytilidae</taxon>
        <taxon>Mytilinae</taxon>
        <taxon>Mytilus</taxon>
    </lineage>
</organism>
<keyword evidence="4" id="KW-0547">Nucleotide-binding</keyword>
<dbReference type="SMART" id="SM00173">
    <property type="entry name" value="RAS"/>
    <property type="match status" value="1"/>
</dbReference>
<keyword evidence="8" id="KW-0636">Prenylation</keyword>
<evidence type="ECO:0000256" key="6">
    <source>
        <dbReference type="ARBA" id="ARBA00023136"/>
    </source>
</evidence>
<sequence>MNERPKVAFLGAGGVGKSSILQRFMFGTFQDNYIETVEEIYSYQFNENGKRLNINLLDTAGNIAFPAMRQLYISKAQAFVLVYSIKDEASFNEVKTLWERIKHVRPNILDIPCVIIGNNLDQENDRQVEKFDALNWACSENLGGCFVETSAKEDKGIQEAFSLLLEQFLTRRHEDKGPLKLRSLSLHKLHLEIDVPVLFHKHSDKSKTLQKGTLRGNSCTALRQSACMGNIQISKTEGNDMCTDIDGKLKRSRTDGVLEICKSQGRRKLHLF</sequence>
<evidence type="ECO:0000256" key="7">
    <source>
        <dbReference type="ARBA" id="ARBA00023288"/>
    </source>
</evidence>
<name>A0A6J8AFH9_MYTCO</name>
<dbReference type="SUPFAM" id="SSF52540">
    <property type="entry name" value="P-loop containing nucleoside triphosphate hydrolases"/>
    <property type="match status" value="1"/>
</dbReference>
<keyword evidence="6" id="KW-0472">Membrane</keyword>
<evidence type="ECO:0000256" key="2">
    <source>
        <dbReference type="ARBA" id="ARBA00022475"/>
    </source>
</evidence>
<protein>
    <submittedName>
        <fullName evidence="10">GTP-binding protein drn-1</fullName>
    </submittedName>
</protein>
<dbReference type="GO" id="GO:0005886">
    <property type="term" value="C:plasma membrane"/>
    <property type="evidence" value="ECO:0007669"/>
    <property type="project" value="UniProtKB-SubCell"/>
</dbReference>
<dbReference type="PRINTS" id="PR00449">
    <property type="entry name" value="RASTRNSFRMNG"/>
</dbReference>
<dbReference type="InterPro" id="IPR001806">
    <property type="entry name" value="Small_GTPase"/>
</dbReference>
<evidence type="ECO:0000256" key="3">
    <source>
        <dbReference type="ARBA" id="ARBA00022481"/>
    </source>
</evidence>
<evidence type="ECO:0000256" key="5">
    <source>
        <dbReference type="ARBA" id="ARBA00023134"/>
    </source>
</evidence>
<dbReference type="NCBIfam" id="TIGR00231">
    <property type="entry name" value="small_GTP"/>
    <property type="match status" value="1"/>
</dbReference>
<keyword evidence="2" id="KW-1003">Cell membrane</keyword>
<dbReference type="InterPro" id="IPR005225">
    <property type="entry name" value="Small_GTP-bd"/>
</dbReference>
<evidence type="ECO:0000313" key="11">
    <source>
        <dbReference type="Proteomes" id="UP000507470"/>
    </source>
</evidence>
<dbReference type="EMBL" id="CACVKT020001343">
    <property type="protein sequence ID" value="CAC5366772.1"/>
    <property type="molecule type" value="Genomic_DNA"/>
</dbReference>
<reference evidence="10 11" key="1">
    <citation type="submission" date="2020-06" db="EMBL/GenBank/DDBJ databases">
        <authorList>
            <person name="Li R."/>
            <person name="Bekaert M."/>
        </authorList>
    </citation>
    <scope>NUCLEOTIDE SEQUENCE [LARGE SCALE GENOMIC DNA]</scope>
    <source>
        <strain evidence="11">wild</strain>
    </source>
</reference>
<dbReference type="GO" id="GO:0003924">
    <property type="term" value="F:GTPase activity"/>
    <property type="evidence" value="ECO:0007669"/>
    <property type="project" value="InterPro"/>
</dbReference>
<evidence type="ECO:0000256" key="8">
    <source>
        <dbReference type="ARBA" id="ARBA00023289"/>
    </source>
</evidence>
<dbReference type="SMART" id="SM00176">
    <property type="entry name" value="RAN"/>
    <property type="match status" value="1"/>
</dbReference>
<evidence type="ECO:0000256" key="1">
    <source>
        <dbReference type="ARBA" id="ARBA00004193"/>
    </source>
</evidence>
<evidence type="ECO:0000256" key="9">
    <source>
        <dbReference type="ARBA" id="ARBA00038061"/>
    </source>
</evidence>
<proteinExistence type="inferred from homology"/>
<evidence type="ECO:0000256" key="4">
    <source>
        <dbReference type="ARBA" id="ARBA00022741"/>
    </source>
</evidence>
<keyword evidence="3" id="KW-0488">Methylation</keyword>
<dbReference type="InterPro" id="IPR052236">
    <property type="entry name" value="Small_GTPase_RasD"/>
</dbReference>
<evidence type="ECO:0000313" key="10">
    <source>
        <dbReference type="EMBL" id="CAC5366772.1"/>
    </source>
</evidence>
<keyword evidence="11" id="KW-1185">Reference proteome</keyword>
<dbReference type="Pfam" id="PF00071">
    <property type="entry name" value="Ras"/>
    <property type="match status" value="1"/>
</dbReference>
<gene>
    <name evidence="10" type="ORF">MCOR_6924</name>
</gene>
<dbReference type="Proteomes" id="UP000507470">
    <property type="component" value="Unassembled WGS sequence"/>
</dbReference>
<dbReference type="PANTHER" id="PTHR46149">
    <property type="entry name" value="MIP08469P"/>
    <property type="match status" value="1"/>
</dbReference>
<comment type="subcellular location">
    <subcellularLocation>
        <location evidence="1">Cell membrane</location>
        <topology evidence="1">Lipid-anchor</topology>
    </subcellularLocation>
</comment>
<keyword evidence="5" id="KW-0342">GTP-binding</keyword>
<dbReference type="SMART" id="SM00174">
    <property type="entry name" value="RHO"/>
    <property type="match status" value="1"/>
</dbReference>
<dbReference type="OrthoDB" id="265044at2759"/>
<dbReference type="Gene3D" id="3.40.50.300">
    <property type="entry name" value="P-loop containing nucleotide triphosphate hydrolases"/>
    <property type="match status" value="1"/>
</dbReference>
<dbReference type="SMART" id="SM00175">
    <property type="entry name" value="RAB"/>
    <property type="match status" value="1"/>
</dbReference>
<dbReference type="PROSITE" id="PS51419">
    <property type="entry name" value="RAB"/>
    <property type="match status" value="1"/>
</dbReference>
<dbReference type="GO" id="GO:0005525">
    <property type="term" value="F:GTP binding"/>
    <property type="evidence" value="ECO:0007669"/>
    <property type="project" value="UniProtKB-KW"/>
</dbReference>
<comment type="similarity">
    <text evidence="9">Belongs to the small GTPase superfamily. RasD family.</text>
</comment>
<accession>A0A6J8AFH9</accession>
<dbReference type="PANTHER" id="PTHR46149:SF7">
    <property type="entry name" value="GTP-BINDING PROTEIN DI-RAS2"/>
    <property type="match status" value="1"/>
</dbReference>
<dbReference type="FunFam" id="3.40.50.300:FF:000475">
    <property type="entry name" value="GTP-binding protein Rhes"/>
    <property type="match status" value="1"/>
</dbReference>
<keyword evidence="7" id="KW-0449">Lipoprotein</keyword>
<dbReference type="PROSITE" id="PS51421">
    <property type="entry name" value="RAS"/>
    <property type="match status" value="1"/>
</dbReference>